<accession>A0A7I8DAW0</accession>
<evidence type="ECO:0000313" key="1">
    <source>
        <dbReference type="EMBL" id="BCJ86482.1"/>
    </source>
</evidence>
<reference evidence="1 2" key="1">
    <citation type="submission" date="2020-08" db="EMBL/GenBank/DDBJ databases">
        <title>Complete Genome Sequence of Effusibacillus dendaii Strain skT53, Isolated from Farmland soil.</title>
        <authorList>
            <person name="Konishi T."/>
            <person name="Kawasaki H."/>
        </authorList>
    </citation>
    <scope>NUCLEOTIDE SEQUENCE [LARGE SCALE GENOMIC DNA]</scope>
    <source>
        <strain evidence="2">skT53</strain>
    </source>
</reference>
<proteinExistence type="predicted"/>
<dbReference type="Proteomes" id="UP000593802">
    <property type="component" value="Chromosome"/>
</dbReference>
<dbReference type="EMBL" id="AP023366">
    <property type="protein sequence ID" value="BCJ86482.1"/>
    <property type="molecule type" value="Genomic_DNA"/>
</dbReference>
<dbReference type="KEGG" id="eff:skT53_14670"/>
<dbReference type="AlphaFoldDB" id="A0A7I8DAW0"/>
<protein>
    <submittedName>
        <fullName evidence="1">Uncharacterized protein</fullName>
    </submittedName>
</protein>
<evidence type="ECO:0000313" key="2">
    <source>
        <dbReference type="Proteomes" id="UP000593802"/>
    </source>
</evidence>
<organism evidence="1 2">
    <name type="scientific">Effusibacillus dendaii</name>
    <dbReference type="NCBI Taxonomy" id="2743772"/>
    <lineage>
        <taxon>Bacteria</taxon>
        <taxon>Bacillati</taxon>
        <taxon>Bacillota</taxon>
        <taxon>Bacilli</taxon>
        <taxon>Bacillales</taxon>
        <taxon>Alicyclobacillaceae</taxon>
        <taxon>Effusibacillus</taxon>
    </lineage>
</organism>
<keyword evidence="2" id="KW-1185">Reference proteome</keyword>
<gene>
    <name evidence="1" type="ORF">skT53_14670</name>
</gene>
<sequence>MSRLEEIKARFADAPIDMAYLIFRVERLEKALDDILYHYPTPIDIELDYEKAYSEIKEIAKRAKEESN</sequence>
<dbReference type="RefSeq" id="WP_200760480.1">
    <property type="nucleotide sequence ID" value="NZ_AP023366.1"/>
</dbReference>
<name>A0A7I8DAW0_9BACL</name>